<evidence type="ECO:0000313" key="4">
    <source>
        <dbReference type="Proteomes" id="UP000270299"/>
    </source>
</evidence>
<organism evidence="3 4">
    <name type="scientific">Mycetocola manganoxydans</name>
    <dbReference type="NCBI Taxonomy" id="699879"/>
    <lineage>
        <taxon>Bacteria</taxon>
        <taxon>Bacillati</taxon>
        <taxon>Actinomycetota</taxon>
        <taxon>Actinomycetes</taxon>
        <taxon>Micrococcales</taxon>
        <taxon>Microbacteriaceae</taxon>
        <taxon>Mycetocola</taxon>
    </lineage>
</organism>
<keyword evidence="4" id="KW-1185">Reference proteome</keyword>
<evidence type="ECO:0000259" key="2">
    <source>
        <dbReference type="Pfam" id="PF24837"/>
    </source>
</evidence>
<sequence>MKRSFALLLSVLLGAVFLVSTGPAATAAPYCGITWGSLAETQRIGSPEAYPTGVRAGQHECFDRMVIDINGKVRGFDVRYVSSVKRDGSGAVVPLRGAADLQVIALMANYTSTGQQIWRAGNPNELVPLTGFSTFRQVAYAGSFEGQTNFGLGVRARLPFRAFILDGPLHTSRLVIDVAHRW</sequence>
<feature type="chain" id="PRO_5018117468" description="AMIN-like domain-containing protein" evidence="1">
    <location>
        <begin position="28"/>
        <end position="182"/>
    </location>
</feature>
<accession>A0A3L6ZYC7</accession>
<gene>
    <name evidence="3" type="ORF">D9V29_02610</name>
</gene>
<dbReference type="Proteomes" id="UP000270299">
    <property type="component" value="Unassembled WGS sequence"/>
</dbReference>
<dbReference type="RefSeq" id="WP_121671775.1">
    <property type="nucleotide sequence ID" value="NZ_BMXM01000003.1"/>
</dbReference>
<evidence type="ECO:0000256" key="1">
    <source>
        <dbReference type="SAM" id="SignalP"/>
    </source>
</evidence>
<reference evidence="3 4" key="1">
    <citation type="submission" date="2018-10" db="EMBL/GenBank/DDBJ databases">
        <authorList>
            <person name="Li J."/>
        </authorList>
    </citation>
    <scope>NUCLEOTIDE SEQUENCE [LARGE SCALE GENOMIC DNA]</scope>
    <source>
        <strain evidence="3 4">CCTCC AB209002</strain>
    </source>
</reference>
<feature type="signal peptide" evidence="1">
    <location>
        <begin position="1"/>
        <end position="27"/>
    </location>
</feature>
<dbReference type="AlphaFoldDB" id="A0A3L6ZYC7"/>
<name>A0A3L6ZYC7_9MICO</name>
<proteinExistence type="predicted"/>
<dbReference type="EMBL" id="RCUV01000003">
    <property type="protein sequence ID" value="RLP72917.1"/>
    <property type="molecule type" value="Genomic_DNA"/>
</dbReference>
<comment type="caution">
    <text evidence="3">The sequence shown here is derived from an EMBL/GenBank/DDBJ whole genome shotgun (WGS) entry which is preliminary data.</text>
</comment>
<protein>
    <recommendedName>
        <fullName evidence="2">AMIN-like domain-containing protein</fullName>
    </recommendedName>
</protein>
<dbReference type="InterPro" id="IPR056303">
    <property type="entry name" value="AMIN-like"/>
</dbReference>
<dbReference type="OrthoDB" id="3393679at2"/>
<dbReference type="Pfam" id="PF24837">
    <property type="entry name" value="AMIN-like"/>
    <property type="match status" value="1"/>
</dbReference>
<keyword evidence="1" id="KW-0732">Signal</keyword>
<feature type="domain" description="AMIN-like" evidence="2">
    <location>
        <begin position="51"/>
        <end position="180"/>
    </location>
</feature>
<evidence type="ECO:0000313" key="3">
    <source>
        <dbReference type="EMBL" id="RLP72917.1"/>
    </source>
</evidence>